<reference evidence="1 2" key="1">
    <citation type="journal article" date="2021" name="Front. Microbiol.">
        <title>Comprehensive Comparative Genomics and Phenotyping of Methylobacterium Species.</title>
        <authorList>
            <person name="Alessa O."/>
            <person name="Ogura Y."/>
            <person name="Fujitani Y."/>
            <person name="Takami H."/>
            <person name="Hayashi T."/>
            <person name="Sahin N."/>
            <person name="Tani A."/>
        </authorList>
    </citation>
    <scope>NUCLEOTIDE SEQUENCE [LARGE SCALE GENOMIC DNA]</scope>
    <source>
        <strain evidence="1 2">DSM 23679</strain>
    </source>
</reference>
<proteinExistence type="predicted"/>
<dbReference type="Proteomes" id="UP001055117">
    <property type="component" value="Unassembled WGS sequence"/>
</dbReference>
<evidence type="ECO:0000313" key="1">
    <source>
        <dbReference type="EMBL" id="GJD46765.1"/>
    </source>
</evidence>
<dbReference type="EMBL" id="BPQG01000088">
    <property type="protein sequence ID" value="GJD46765.1"/>
    <property type="molecule type" value="Genomic_DNA"/>
</dbReference>
<name>A0ABQ4QPM2_9HYPH</name>
<sequence length="69" mass="7699">MGCWNFHIHCRPIASITIASGGGFFDMTKSRAPQTKKISVSRNGISIQLISIRFERMPLVSRFASCPSR</sequence>
<accession>A0ABQ4QPM2</accession>
<protein>
    <submittedName>
        <fullName evidence="1">Uncharacterized protein</fullName>
    </submittedName>
</protein>
<organism evidence="1 2">
    <name type="scientific">Methylobacterium cerastii</name>
    <dbReference type="NCBI Taxonomy" id="932741"/>
    <lineage>
        <taxon>Bacteria</taxon>
        <taxon>Pseudomonadati</taxon>
        <taxon>Pseudomonadota</taxon>
        <taxon>Alphaproteobacteria</taxon>
        <taxon>Hyphomicrobiales</taxon>
        <taxon>Methylobacteriaceae</taxon>
        <taxon>Methylobacterium</taxon>
    </lineage>
</organism>
<comment type="caution">
    <text evidence="1">The sequence shown here is derived from an EMBL/GenBank/DDBJ whole genome shotgun (WGS) entry which is preliminary data.</text>
</comment>
<evidence type="ECO:0000313" key="2">
    <source>
        <dbReference type="Proteomes" id="UP001055117"/>
    </source>
</evidence>
<gene>
    <name evidence="1" type="ORF">AFCDBAGC_4649</name>
</gene>
<keyword evidence="2" id="KW-1185">Reference proteome</keyword>